<evidence type="ECO:0000256" key="1">
    <source>
        <dbReference type="ARBA" id="ARBA00022723"/>
    </source>
</evidence>
<keyword evidence="2" id="KW-0677">Repeat</keyword>
<dbReference type="Gene3D" id="3.30.160.60">
    <property type="entry name" value="Classic Zinc Finger"/>
    <property type="match status" value="6"/>
</dbReference>
<dbReference type="PANTHER" id="PTHR24379">
    <property type="entry name" value="KRAB AND ZINC FINGER DOMAIN-CONTAINING"/>
    <property type="match status" value="1"/>
</dbReference>
<feature type="domain" description="C2H2-type" evidence="7">
    <location>
        <begin position="161"/>
        <end position="188"/>
    </location>
</feature>
<evidence type="ECO:0000256" key="6">
    <source>
        <dbReference type="SAM" id="MobiDB-lite"/>
    </source>
</evidence>
<gene>
    <name evidence="8" type="ORF">PARMNEM_LOCUS12682</name>
</gene>
<dbReference type="GO" id="GO:0008270">
    <property type="term" value="F:zinc ion binding"/>
    <property type="evidence" value="ECO:0007669"/>
    <property type="project" value="UniProtKB-KW"/>
</dbReference>
<evidence type="ECO:0000313" key="9">
    <source>
        <dbReference type="Proteomes" id="UP001314205"/>
    </source>
</evidence>
<feature type="compositionally biased region" description="Acidic residues" evidence="6">
    <location>
        <begin position="55"/>
        <end position="64"/>
    </location>
</feature>
<dbReference type="Proteomes" id="UP001314205">
    <property type="component" value="Unassembled WGS sequence"/>
</dbReference>
<feature type="domain" description="C2H2-type" evidence="7">
    <location>
        <begin position="93"/>
        <end position="120"/>
    </location>
</feature>
<feature type="domain" description="C2H2-type" evidence="7">
    <location>
        <begin position="458"/>
        <end position="485"/>
    </location>
</feature>
<dbReference type="EMBL" id="CAVLGL010000088">
    <property type="protein sequence ID" value="CAK1592801.1"/>
    <property type="molecule type" value="Genomic_DNA"/>
</dbReference>
<evidence type="ECO:0000256" key="2">
    <source>
        <dbReference type="ARBA" id="ARBA00022737"/>
    </source>
</evidence>
<keyword evidence="1" id="KW-0479">Metal-binding</keyword>
<dbReference type="SMART" id="SM00355">
    <property type="entry name" value="ZnF_C2H2"/>
    <property type="match status" value="13"/>
</dbReference>
<feature type="region of interest" description="Disordered" evidence="6">
    <location>
        <begin position="55"/>
        <end position="76"/>
    </location>
</feature>
<dbReference type="Pfam" id="PF00096">
    <property type="entry name" value="zf-C2H2"/>
    <property type="match status" value="2"/>
</dbReference>
<comment type="caution">
    <text evidence="8">The sequence shown here is derived from an EMBL/GenBank/DDBJ whole genome shotgun (WGS) entry which is preliminary data.</text>
</comment>
<evidence type="ECO:0000256" key="4">
    <source>
        <dbReference type="ARBA" id="ARBA00022833"/>
    </source>
</evidence>
<reference evidence="8 9" key="1">
    <citation type="submission" date="2023-11" db="EMBL/GenBank/DDBJ databases">
        <authorList>
            <person name="Hedman E."/>
            <person name="Englund M."/>
            <person name="Stromberg M."/>
            <person name="Nyberg Akerstrom W."/>
            <person name="Nylinder S."/>
            <person name="Jareborg N."/>
            <person name="Kallberg Y."/>
            <person name="Kronander E."/>
        </authorList>
    </citation>
    <scope>NUCLEOTIDE SEQUENCE [LARGE SCALE GENOMIC DNA]</scope>
</reference>
<keyword evidence="4" id="KW-0862">Zinc</keyword>
<dbReference type="PROSITE" id="PS50157">
    <property type="entry name" value="ZINC_FINGER_C2H2_2"/>
    <property type="match status" value="7"/>
</dbReference>
<dbReference type="InterPro" id="IPR013087">
    <property type="entry name" value="Znf_C2H2_type"/>
</dbReference>
<dbReference type="SUPFAM" id="SSF57667">
    <property type="entry name" value="beta-beta-alpha zinc fingers"/>
    <property type="match status" value="5"/>
</dbReference>
<keyword evidence="3 5" id="KW-0863">Zinc-finger</keyword>
<organism evidence="8 9">
    <name type="scientific">Parnassius mnemosyne</name>
    <name type="common">clouded apollo</name>
    <dbReference type="NCBI Taxonomy" id="213953"/>
    <lineage>
        <taxon>Eukaryota</taxon>
        <taxon>Metazoa</taxon>
        <taxon>Ecdysozoa</taxon>
        <taxon>Arthropoda</taxon>
        <taxon>Hexapoda</taxon>
        <taxon>Insecta</taxon>
        <taxon>Pterygota</taxon>
        <taxon>Neoptera</taxon>
        <taxon>Endopterygota</taxon>
        <taxon>Lepidoptera</taxon>
        <taxon>Glossata</taxon>
        <taxon>Ditrysia</taxon>
        <taxon>Papilionoidea</taxon>
        <taxon>Papilionidae</taxon>
        <taxon>Parnassiinae</taxon>
        <taxon>Parnassini</taxon>
        <taxon>Parnassius</taxon>
        <taxon>Driopa</taxon>
    </lineage>
</organism>
<evidence type="ECO:0000259" key="7">
    <source>
        <dbReference type="PROSITE" id="PS50157"/>
    </source>
</evidence>
<evidence type="ECO:0000313" key="8">
    <source>
        <dbReference type="EMBL" id="CAK1592801.1"/>
    </source>
</evidence>
<keyword evidence="9" id="KW-1185">Reference proteome</keyword>
<feature type="domain" description="C2H2-type" evidence="7">
    <location>
        <begin position="374"/>
        <end position="401"/>
    </location>
</feature>
<evidence type="ECO:0000256" key="5">
    <source>
        <dbReference type="PROSITE-ProRule" id="PRU00042"/>
    </source>
</evidence>
<dbReference type="InterPro" id="IPR036236">
    <property type="entry name" value="Znf_C2H2_sf"/>
</dbReference>
<sequence>MNYLFFKSRKFNLMEAANVAIKTEKKEEEEQNEGTNLENMITSVWIKIEKDDEEEYMPLDEEQSGTEREEQQGLQLNKCEDKPKKKKRQGETIFCELCDYSTCHKNCLKIHMLSHNTTKPFACEFCDYATKYPLALNRHKSSKHQAENEDPNGSKKEIPFYKCDQCDYVSRFKSNLKSHKRKHKTEKQFKCSECSYETAYRHNFMKHCRQHSKITFNCDKCDFVTQYEGHIYRHLSNVHNDVMDYGYTCNFCDFSTAVRWRLNIHQQRSKQEGLLKCANCDFETMYKCEMKRHNKEHFGGTNGRKVHMKFNSESFSCPPSVLDAPLNEPEYSQEPKDVNYENDHQKFNHYTLDPNCLEWSNIPVKESDDIDRPYQCQMCSYTSKFKAAVQRHFQRHHTDKQNRPFKCCNCNFSTKTKDQITLHNKRSQSNKPLYCSECRFTTLFKCQFVMHQKSHYQYKCNICNYAYKNKYYLQKHSSVHQLGKTMKCQYCDYKTARADSLASHEATHTGDKPIKCQYCDYRTIRNCFLIKHISRYHIQGKTDKDADENEDQLE</sequence>
<dbReference type="PROSITE" id="PS00028">
    <property type="entry name" value="ZINC_FINGER_C2H2_1"/>
    <property type="match status" value="1"/>
</dbReference>
<protein>
    <recommendedName>
        <fullName evidence="7">C2H2-type domain-containing protein</fullName>
    </recommendedName>
</protein>
<proteinExistence type="predicted"/>
<accession>A0AAV1LG17</accession>
<feature type="domain" description="C2H2-type" evidence="7">
    <location>
        <begin position="189"/>
        <end position="212"/>
    </location>
</feature>
<dbReference type="AlphaFoldDB" id="A0AAV1LG17"/>
<dbReference type="PANTHER" id="PTHR24379:SF121">
    <property type="entry name" value="C2H2-TYPE DOMAIN-CONTAINING PROTEIN"/>
    <property type="match status" value="1"/>
</dbReference>
<feature type="domain" description="C2H2-type" evidence="7">
    <location>
        <begin position="486"/>
        <end position="513"/>
    </location>
</feature>
<feature type="domain" description="C2H2-type" evidence="7">
    <location>
        <begin position="121"/>
        <end position="149"/>
    </location>
</feature>
<name>A0AAV1LG17_9NEOP</name>
<evidence type="ECO:0000256" key="3">
    <source>
        <dbReference type="ARBA" id="ARBA00022771"/>
    </source>
</evidence>